<dbReference type="CDD" id="cd07516">
    <property type="entry name" value="HAD_Pase"/>
    <property type="match status" value="1"/>
</dbReference>
<dbReference type="InterPro" id="IPR006379">
    <property type="entry name" value="HAD-SF_hydro_IIB"/>
</dbReference>
<dbReference type="GO" id="GO:0000287">
    <property type="term" value="F:magnesium ion binding"/>
    <property type="evidence" value="ECO:0007669"/>
    <property type="project" value="UniProtKB-ARBA"/>
</dbReference>
<dbReference type="InterPro" id="IPR023214">
    <property type="entry name" value="HAD_sf"/>
</dbReference>
<name>W0HSS5_9GAMM</name>
<gene>
    <name evidence="3" type="primary">yidA</name>
    <name evidence="3" type="ORF">Sant_0081</name>
</gene>
<dbReference type="NCBIfam" id="TIGR00099">
    <property type="entry name" value="Cof-subfamily"/>
    <property type="match status" value="1"/>
</dbReference>
<dbReference type="NCBIfam" id="TIGR01484">
    <property type="entry name" value="HAD-SF-IIB"/>
    <property type="match status" value="1"/>
</dbReference>
<accession>W0HSS5</accession>
<dbReference type="Gene3D" id="3.30.1240.10">
    <property type="match status" value="1"/>
</dbReference>
<dbReference type="GO" id="GO:0016791">
    <property type="term" value="F:phosphatase activity"/>
    <property type="evidence" value="ECO:0007669"/>
    <property type="project" value="UniProtKB-ARBA"/>
</dbReference>
<dbReference type="RefSeq" id="WP_025420349.1">
    <property type="nucleotide sequence ID" value="NZ_CP006569.1"/>
</dbReference>
<reference evidence="3 4" key="1">
    <citation type="journal article" date="2014" name="Genome Biol. Evol.">
        <title>Genome degeneration and adaptation in a nascent stage of symbiosis.</title>
        <authorList>
            <person name="Oakeson K.F."/>
            <person name="Gil R."/>
            <person name="Clayton A.L."/>
            <person name="Dunn D.M."/>
            <person name="von Niederhausern A.C."/>
            <person name="Hamil C."/>
            <person name="Aoyagi A."/>
            <person name="Duval B."/>
            <person name="Baca A."/>
            <person name="Silva F.J."/>
            <person name="Vallier A."/>
            <person name="Jackson D.G."/>
            <person name="Latorre A."/>
            <person name="Weiss R.B."/>
            <person name="Heddi A."/>
            <person name="Moya A."/>
            <person name="Dale C."/>
        </authorList>
    </citation>
    <scope>NUCLEOTIDE SEQUENCE [LARGE SCALE GENOMIC DNA]</scope>
    <source>
        <strain evidence="3 4">HS1</strain>
    </source>
</reference>
<dbReference type="PROSITE" id="PS01229">
    <property type="entry name" value="COF_2"/>
    <property type="match status" value="1"/>
</dbReference>
<dbReference type="InterPro" id="IPR036412">
    <property type="entry name" value="HAD-like_sf"/>
</dbReference>
<organism evidence="3 4">
    <name type="scientific">Sodalis praecaptivus</name>
    <dbReference type="NCBI Taxonomy" id="1239307"/>
    <lineage>
        <taxon>Bacteria</taxon>
        <taxon>Pseudomonadati</taxon>
        <taxon>Pseudomonadota</taxon>
        <taxon>Gammaproteobacteria</taxon>
        <taxon>Enterobacterales</taxon>
        <taxon>Bruguierivoracaceae</taxon>
        <taxon>Sodalis</taxon>
    </lineage>
</organism>
<dbReference type="HOGENOM" id="CLU_044146_0_1_6"/>
<dbReference type="PANTHER" id="PTHR10000">
    <property type="entry name" value="PHOSPHOSERINE PHOSPHATASE"/>
    <property type="match status" value="1"/>
</dbReference>
<dbReference type="OrthoDB" id="9781413at2"/>
<dbReference type="SFLD" id="SFLDS00003">
    <property type="entry name" value="Haloacid_Dehalogenase"/>
    <property type="match status" value="1"/>
</dbReference>
<dbReference type="SUPFAM" id="SSF56784">
    <property type="entry name" value="HAD-like"/>
    <property type="match status" value="1"/>
</dbReference>
<keyword evidence="4" id="KW-1185">Reference proteome</keyword>
<dbReference type="SFLD" id="SFLDG01140">
    <property type="entry name" value="C2.B:_Phosphomannomutase_and_P"/>
    <property type="match status" value="1"/>
</dbReference>
<dbReference type="NCBIfam" id="NF007806">
    <property type="entry name" value="PRK10513.1"/>
    <property type="match status" value="1"/>
</dbReference>
<protein>
    <submittedName>
        <fullName evidence="3">Sugar phosphatase</fullName>
    </submittedName>
</protein>
<dbReference type="Gene3D" id="3.40.50.1000">
    <property type="entry name" value="HAD superfamily/HAD-like"/>
    <property type="match status" value="1"/>
</dbReference>
<dbReference type="GO" id="GO:0005829">
    <property type="term" value="C:cytosol"/>
    <property type="evidence" value="ECO:0007669"/>
    <property type="project" value="TreeGrafter"/>
</dbReference>
<sequence length="280" mass="30818">MAIKLIAIDMDGTLLNHKHEITPAVKEAIGAARGKGVYVALATGRPYIGIERYLMELDLQVEGNFCITNNGALVQRTVDGSCISQTVLDINDYRYLEALSRQLEVHFHALDFATLYTANRDISRYTVYEASLTGMPFKFRTVAEMDASLRFPKVMMIDDPDILDAAIKRIPQEAFERYTIMKSAPYYLELLSKQANKGTAVKALAEHLGLNRDEVMTLGDQANDLAMIEYAGTGVAMGNAIDEIKAASQFVTRTNLEDGVALAIQKFVLDAPSDAGAKRA</sequence>
<dbReference type="Proteomes" id="UP000019028">
    <property type="component" value="Chromosome"/>
</dbReference>
<dbReference type="InterPro" id="IPR000150">
    <property type="entry name" value="Cof"/>
</dbReference>
<dbReference type="KEGG" id="sod:Sant_0081"/>
<evidence type="ECO:0000256" key="1">
    <source>
        <dbReference type="ARBA" id="ARBA00022723"/>
    </source>
</evidence>
<dbReference type="AlphaFoldDB" id="W0HSS5"/>
<evidence type="ECO:0000313" key="3">
    <source>
        <dbReference type="EMBL" id="AHF75198.1"/>
    </source>
</evidence>
<dbReference type="EMBL" id="CP006569">
    <property type="protein sequence ID" value="AHF75198.1"/>
    <property type="molecule type" value="Genomic_DNA"/>
</dbReference>
<evidence type="ECO:0000256" key="2">
    <source>
        <dbReference type="ARBA" id="ARBA00022801"/>
    </source>
</evidence>
<dbReference type="PROSITE" id="PS01228">
    <property type="entry name" value="COF_1"/>
    <property type="match status" value="1"/>
</dbReference>
<keyword evidence="1" id="KW-0479">Metal-binding</keyword>
<dbReference type="SFLD" id="SFLDG01144">
    <property type="entry name" value="C2.B.4:_PGP_Like"/>
    <property type="match status" value="1"/>
</dbReference>
<evidence type="ECO:0000313" key="4">
    <source>
        <dbReference type="Proteomes" id="UP000019028"/>
    </source>
</evidence>
<keyword evidence="2" id="KW-0378">Hydrolase</keyword>
<proteinExistence type="predicted"/>
<dbReference type="PATRIC" id="fig|1239307.3.peg.83"/>
<dbReference type="Pfam" id="PF08282">
    <property type="entry name" value="Hydrolase_3"/>
    <property type="match status" value="1"/>
</dbReference>
<dbReference type="PANTHER" id="PTHR10000:SF8">
    <property type="entry name" value="HAD SUPERFAMILY HYDROLASE-LIKE, TYPE 3"/>
    <property type="match status" value="1"/>
</dbReference>